<dbReference type="GO" id="GO:0032153">
    <property type="term" value="C:cell division site"/>
    <property type="evidence" value="ECO:0007669"/>
    <property type="project" value="TreeGrafter"/>
</dbReference>
<evidence type="ECO:0000256" key="6">
    <source>
        <dbReference type="ARBA" id="ARBA00022679"/>
    </source>
</evidence>
<dbReference type="AlphaFoldDB" id="A0A381PR99"/>
<keyword evidence="9" id="KW-0573">Peptidoglycan synthesis</keyword>
<feature type="transmembrane region" description="Helical" evidence="17">
    <location>
        <begin position="86"/>
        <end position="106"/>
    </location>
</feature>
<evidence type="ECO:0000256" key="17">
    <source>
        <dbReference type="SAM" id="Phobius"/>
    </source>
</evidence>
<evidence type="ECO:0000256" key="5">
    <source>
        <dbReference type="ARBA" id="ARBA00022676"/>
    </source>
</evidence>
<dbReference type="HAMAP" id="MF_00913">
    <property type="entry name" value="PGT_FtsW_proteobact"/>
    <property type="match status" value="1"/>
</dbReference>
<feature type="transmembrane region" description="Helical" evidence="17">
    <location>
        <begin position="353"/>
        <end position="372"/>
    </location>
</feature>
<comment type="pathway">
    <text evidence="2">Cell wall biogenesis; peptidoglycan biosynthesis.</text>
</comment>
<evidence type="ECO:0000256" key="2">
    <source>
        <dbReference type="ARBA" id="ARBA00004752"/>
    </source>
</evidence>
<dbReference type="PANTHER" id="PTHR30474">
    <property type="entry name" value="CELL CYCLE PROTEIN"/>
    <property type="match status" value="1"/>
</dbReference>
<evidence type="ECO:0000256" key="1">
    <source>
        <dbReference type="ARBA" id="ARBA00004651"/>
    </source>
</evidence>
<keyword evidence="8" id="KW-0133">Cell shape</keyword>
<evidence type="ECO:0000256" key="16">
    <source>
        <dbReference type="ARBA" id="ARBA00049902"/>
    </source>
</evidence>
<protein>
    <recommendedName>
        <fullName evidence="15">peptidoglycan glycosyltransferase</fullName>
        <ecNumber evidence="15">2.4.99.28</ecNumber>
    </recommendedName>
    <alternativeName>
        <fullName evidence="14">Peptidoglycan polymerase</fullName>
    </alternativeName>
</protein>
<reference evidence="18" key="1">
    <citation type="submission" date="2018-05" db="EMBL/GenBank/DDBJ databases">
        <authorList>
            <person name="Lanie J.A."/>
            <person name="Ng W.-L."/>
            <person name="Kazmierczak K.M."/>
            <person name="Andrzejewski T.M."/>
            <person name="Davidsen T.M."/>
            <person name="Wayne K.J."/>
            <person name="Tettelin H."/>
            <person name="Glass J.I."/>
            <person name="Rusch D."/>
            <person name="Podicherti R."/>
            <person name="Tsui H.-C.T."/>
            <person name="Winkler M.E."/>
        </authorList>
    </citation>
    <scope>NUCLEOTIDE SEQUENCE</scope>
</reference>
<dbReference type="InterPro" id="IPR001182">
    <property type="entry name" value="FtsW/RodA"/>
</dbReference>
<keyword evidence="3" id="KW-1003">Cell membrane</keyword>
<accession>A0A381PR99</accession>
<evidence type="ECO:0000256" key="12">
    <source>
        <dbReference type="ARBA" id="ARBA00023306"/>
    </source>
</evidence>
<dbReference type="GO" id="GO:0008360">
    <property type="term" value="P:regulation of cell shape"/>
    <property type="evidence" value="ECO:0007669"/>
    <property type="project" value="UniProtKB-KW"/>
</dbReference>
<evidence type="ECO:0000256" key="13">
    <source>
        <dbReference type="ARBA" id="ARBA00023316"/>
    </source>
</evidence>
<evidence type="ECO:0000256" key="7">
    <source>
        <dbReference type="ARBA" id="ARBA00022692"/>
    </source>
</evidence>
<feature type="transmembrane region" description="Helical" evidence="17">
    <location>
        <begin position="199"/>
        <end position="219"/>
    </location>
</feature>
<keyword evidence="13" id="KW-0961">Cell wall biogenesis/degradation</keyword>
<proteinExistence type="inferred from homology"/>
<evidence type="ECO:0000256" key="9">
    <source>
        <dbReference type="ARBA" id="ARBA00022984"/>
    </source>
</evidence>
<comment type="subcellular location">
    <subcellularLocation>
        <location evidence="1">Cell membrane</location>
        <topology evidence="1">Multi-pass membrane protein</topology>
    </subcellularLocation>
</comment>
<dbReference type="GO" id="GO:0015648">
    <property type="term" value="F:lipid-linked peptidoglycan transporter activity"/>
    <property type="evidence" value="ECO:0007669"/>
    <property type="project" value="TreeGrafter"/>
</dbReference>
<dbReference type="EMBL" id="UINC01001061">
    <property type="protein sequence ID" value="SUZ69420.1"/>
    <property type="molecule type" value="Genomic_DNA"/>
</dbReference>
<dbReference type="Pfam" id="PF01098">
    <property type="entry name" value="FTSW_RODA_SPOVE"/>
    <property type="match status" value="1"/>
</dbReference>
<feature type="transmembrane region" description="Helical" evidence="17">
    <location>
        <begin position="59"/>
        <end position="79"/>
    </location>
</feature>
<comment type="catalytic activity">
    <reaction evidence="16">
        <text>[GlcNAc-(1-&gt;4)-Mur2Ac(oyl-L-Ala-gamma-D-Glu-L-Lys-D-Ala-D-Ala)](n)-di-trans,octa-cis-undecaprenyl diphosphate + beta-D-GlcNAc-(1-&gt;4)-Mur2Ac(oyl-L-Ala-gamma-D-Glu-L-Lys-D-Ala-D-Ala)-di-trans,octa-cis-undecaprenyl diphosphate = [GlcNAc-(1-&gt;4)-Mur2Ac(oyl-L-Ala-gamma-D-Glu-L-Lys-D-Ala-D-Ala)](n+1)-di-trans,octa-cis-undecaprenyl diphosphate + di-trans,octa-cis-undecaprenyl diphosphate + H(+)</text>
        <dbReference type="Rhea" id="RHEA:23708"/>
        <dbReference type="Rhea" id="RHEA-COMP:9602"/>
        <dbReference type="Rhea" id="RHEA-COMP:9603"/>
        <dbReference type="ChEBI" id="CHEBI:15378"/>
        <dbReference type="ChEBI" id="CHEBI:58405"/>
        <dbReference type="ChEBI" id="CHEBI:60033"/>
        <dbReference type="ChEBI" id="CHEBI:78435"/>
        <dbReference type="EC" id="2.4.99.28"/>
    </reaction>
</comment>
<evidence type="ECO:0000256" key="3">
    <source>
        <dbReference type="ARBA" id="ARBA00022475"/>
    </source>
</evidence>
<sequence length="396" mass="43814">MATVAREKEFLLRDSRPLNPLLLISSLLLVSGLLMMTSASVELASAQYGDPFYHFKRQGVFAVVGLIALVFTLTTPLSFWRKSSWFLLMGSYVLLLLVLTPGIGKIVNGSARWIDLGFFNLQPSELAKVFIVIYLAAFLERHVVEVREKWSGFLKPLLLIGAAAALLQLEPDHGAMFILILTAFCMIFLAGAKLYRFIFMLFVFVGAITYLTFTKPYVILRYSSYLNPWAAENVYGGGYQLTQALIAFGRGEWLGVGLGNSIQKLYFLPEAHNDFVLAIIGEELGLVGVTFVVTLFCLLIYYAFAIGKAAEKKDYLFEAFLAYGLALLFAGQAIINIGVNIGLLPTKGLTLPFLSYGGASLIVSCFMVALLVRIQYETEFQLNALTNQAARNESEC</sequence>
<keyword evidence="4" id="KW-0132">Cell division</keyword>
<evidence type="ECO:0000256" key="11">
    <source>
        <dbReference type="ARBA" id="ARBA00023136"/>
    </source>
</evidence>
<keyword evidence="6" id="KW-0808">Transferase</keyword>
<evidence type="ECO:0000256" key="14">
    <source>
        <dbReference type="ARBA" id="ARBA00032370"/>
    </source>
</evidence>
<keyword evidence="10 17" id="KW-1133">Transmembrane helix</keyword>
<dbReference type="GO" id="GO:0071555">
    <property type="term" value="P:cell wall organization"/>
    <property type="evidence" value="ECO:0007669"/>
    <property type="project" value="UniProtKB-KW"/>
</dbReference>
<evidence type="ECO:0000256" key="10">
    <source>
        <dbReference type="ARBA" id="ARBA00022989"/>
    </source>
</evidence>
<dbReference type="InterPro" id="IPR013437">
    <property type="entry name" value="FtsW"/>
</dbReference>
<evidence type="ECO:0000256" key="15">
    <source>
        <dbReference type="ARBA" id="ARBA00044770"/>
    </source>
</evidence>
<feature type="transmembrane region" description="Helical" evidence="17">
    <location>
        <begin position="284"/>
        <end position="304"/>
    </location>
</feature>
<evidence type="ECO:0000313" key="18">
    <source>
        <dbReference type="EMBL" id="SUZ69420.1"/>
    </source>
</evidence>
<feature type="transmembrane region" description="Helical" evidence="17">
    <location>
        <begin position="21"/>
        <end position="39"/>
    </location>
</feature>
<feature type="transmembrane region" description="Helical" evidence="17">
    <location>
        <begin position="175"/>
        <end position="192"/>
    </location>
</feature>
<keyword evidence="5" id="KW-0328">Glycosyltransferase</keyword>
<keyword evidence="7 17" id="KW-0812">Transmembrane</keyword>
<dbReference type="GO" id="GO:0051301">
    <property type="term" value="P:cell division"/>
    <property type="evidence" value="ECO:0007669"/>
    <property type="project" value="UniProtKB-KW"/>
</dbReference>
<keyword evidence="12" id="KW-0131">Cell cycle</keyword>
<feature type="transmembrane region" description="Helical" evidence="17">
    <location>
        <begin position="150"/>
        <end position="169"/>
    </location>
</feature>
<evidence type="ECO:0000256" key="4">
    <source>
        <dbReference type="ARBA" id="ARBA00022618"/>
    </source>
</evidence>
<dbReference type="GO" id="GO:0009252">
    <property type="term" value="P:peptidoglycan biosynthetic process"/>
    <property type="evidence" value="ECO:0007669"/>
    <property type="project" value="UniProtKB-KW"/>
</dbReference>
<evidence type="ECO:0000256" key="8">
    <source>
        <dbReference type="ARBA" id="ARBA00022960"/>
    </source>
</evidence>
<gene>
    <name evidence="18" type="ORF">METZ01_LOCUS22274</name>
</gene>
<dbReference type="GO" id="GO:0008955">
    <property type="term" value="F:peptidoglycan glycosyltransferase activity"/>
    <property type="evidence" value="ECO:0007669"/>
    <property type="project" value="UniProtKB-EC"/>
</dbReference>
<keyword evidence="11 17" id="KW-0472">Membrane</keyword>
<name>A0A381PR99_9ZZZZ</name>
<dbReference type="EC" id="2.4.99.28" evidence="15"/>
<dbReference type="PANTHER" id="PTHR30474:SF2">
    <property type="entry name" value="PEPTIDOGLYCAN GLYCOSYLTRANSFERASE FTSW-RELATED"/>
    <property type="match status" value="1"/>
</dbReference>
<dbReference type="GO" id="GO:0005886">
    <property type="term" value="C:plasma membrane"/>
    <property type="evidence" value="ECO:0007669"/>
    <property type="project" value="UniProtKB-SubCell"/>
</dbReference>
<dbReference type="NCBIfam" id="TIGR02614">
    <property type="entry name" value="ftsW"/>
    <property type="match status" value="1"/>
</dbReference>
<organism evidence="18">
    <name type="scientific">marine metagenome</name>
    <dbReference type="NCBI Taxonomy" id="408172"/>
    <lineage>
        <taxon>unclassified sequences</taxon>
        <taxon>metagenomes</taxon>
        <taxon>ecological metagenomes</taxon>
    </lineage>
</organism>
<feature type="transmembrane region" description="Helical" evidence="17">
    <location>
        <begin position="126"/>
        <end position="143"/>
    </location>
</feature>
<feature type="transmembrane region" description="Helical" evidence="17">
    <location>
        <begin position="316"/>
        <end position="341"/>
    </location>
</feature>